<keyword evidence="3 4" id="KW-0704">Schiff base</keyword>
<dbReference type="HAMAP" id="MF_00214">
    <property type="entry name" value="AroD"/>
    <property type="match status" value="1"/>
</dbReference>
<comment type="caution">
    <text evidence="4">Lacks conserved residue(s) required for the propagation of feature annotation.</text>
</comment>
<evidence type="ECO:0000313" key="5">
    <source>
        <dbReference type="EMBL" id="OSI19026.1"/>
    </source>
</evidence>
<organism evidence="5 6">
    <name type="scientific">Neisseria dumasiana</name>
    <dbReference type="NCBI Taxonomy" id="1931275"/>
    <lineage>
        <taxon>Bacteria</taxon>
        <taxon>Pseudomonadati</taxon>
        <taxon>Pseudomonadota</taxon>
        <taxon>Betaproteobacteria</taxon>
        <taxon>Neisseriales</taxon>
        <taxon>Neisseriaceae</taxon>
        <taxon>Neisseria</taxon>
    </lineage>
</organism>
<evidence type="ECO:0000256" key="1">
    <source>
        <dbReference type="ARBA" id="ARBA00001864"/>
    </source>
</evidence>
<dbReference type="GO" id="GO:0009073">
    <property type="term" value="P:aromatic amino acid family biosynthetic process"/>
    <property type="evidence" value="ECO:0007669"/>
    <property type="project" value="UniProtKB-KW"/>
</dbReference>
<dbReference type="InterPro" id="IPR001381">
    <property type="entry name" value="DHquinase_I"/>
</dbReference>
<dbReference type="PANTHER" id="PTHR43699:SF1">
    <property type="entry name" value="3-DEHYDROQUINATE DEHYDRATASE"/>
    <property type="match status" value="1"/>
</dbReference>
<dbReference type="EC" id="4.2.1.10" evidence="4"/>
<feature type="active site" description="Schiff-base intermediate with substrate" evidence="4">
    <location>
        <position position="170"/>
    </location>
</feature>
<keyword evidence="4" id="KW-0057">Aromatic amino acid biosynthesis</keyword>
<comment type="similarity">
    <text evidence="4">Belongs to the type-I 3-dehydroquinase family.</text>
</comment>
<dbReference type="GO" id="GO:0009423">
    <property type="term" value="P:chorismate biosynthetic process"/>
    <property type="evidence" value="ECO:0007669"/>
    <property type="project" value="UniProtKB-UniRule"/>
</dbReference>
<dbReference type="PANTHER" id="PTHR43699">
    <property type="entry name" value="3-DEHYDROQUINATE DEHYDRATASE"/>
    <property type="match status" value="1"/>
</dbReference>
<dbReference type="InterPro" id="IPR013785">
    <property type="entry name" value="Aldolase_TIM"/>
</dbReference>
<dbReference type="Proteomes" id="UP000193303">
    <property type="component" value="Unassembled WGS sequence"/>
</dbReference>
<gene>
    <name evidence="4" type="primary">aroD</name>
    <name evidence="5" type="ORF">BV912_08960</name>
</gene>
<dbReference type="RefSeq" id="WP_085359967.1">
    <property type="nucleotide sequence ID" value="NZ_MTAB01000021.1"/>
</dbReference>
<dbReference type="Gene3D" id="3.20.20.70">
    <property type="entry name" value="Aldolase class I"/>
    <property type="match status" value="1"/>
</dbReference>
<dbReference type="GO" id="GO:0003855">
    <property type="term" value="F:3-dehydroquinate dehydratase activity"/>
    <property type="evidence" value="ECO:0007669"/>
    <property type="project" value="UniProtKB-UniRule"/>
</dbReference>
<feature type="binding site" evidence="4">
    <location>
        <position position="232"/>
    </location>
    <ligand>
        <name>3-dehydroquinate</name>
        <dbReference type="ChEBI" id="CHEBI:32364"/>
    </ligand>
</feature>
<protein>
    <recommendedName>
        <fullName evidence="4">3-dehydroquinate dehydratase</fullName>
        <shortName evidence="4">3-dehydroquinase</shortName>
        <ecNumber evidence="4">4.2.1.10</ecNumber>
    </recommendedName>
    <alternativeName>
        <fullName evidence="4">Type I DHQase</fullName>
    </alternativeName>
    <alternativeName>
        <fullName evidence="4">Type I dehydroquinase</fullName>
        <shortName evidence="4">DHQ1</shortName>
    </alternativeName>
</protein>
<dbReference type="GO" id="GO:0008652">
    <property type="term" value="P:amino acid biosynthetic process"/>
    <property type="evidence" value="ECO:0007669"/>
    <property type="project" value="UniProtKB-KW"/>
</dbReference>
<feature type="binding site" evidence="4">
    <location>
        <position position="82"/>
    </location>
    <ligand>
        <name>3-dehydroquinate</name>
        <dbReference type="ChEBI" id="CHEBI:32364"/>
    </ligand>
</feature>
<dbReference type="STRING" id="1931275.BV914_06280"/>
<comment type="caution">
    <text evidence="5">The sequence shown here is derived from an EMBL/GenBank/DDBJ whole genome shotgun (WGS) entry which is preliminary data.</text>
</comment>
<accession>A0A1X3DGQ1</accession>
<dbReference type="EMBL" id="MTAB01000021">
    <property type="protein sequence ID" value="OSI19026.1"/>
    <property type="molecule type" value="Genomic_DNA"/>
</dbReference>
<keyword evidence="4" id="KW-0028">Amino-acid biosynthesis</keyword>
<name>A0A1X3DGQ1_9NEIS</name>
<keyword evidence="2 4" id="KW-0456">Lyase</keyword>
<feature type="binding site" evidence="4">
    <location>
        <position position="213"/>
    </location>
    <ligand>
        <name>3-dehydroquinate</name>
        <dbReference type="ChEBI" id="CHEBI:32364"/>
    </ligand>
</feature>
<dbReference type="AlphaFoldDB" id="A0A1X3DGQ1"/>
<comment type="subunit">
    <text evidence="4">Homodimer.</text>
</comment>
<feature type="active site" description="Proton donor/acceptor" evidence="4">
    <location>
        <position position="143"/>
    </location>
</feature>
<dbReference type="GO" id="GO:0046279">
    <property type="term" value="P:3,4-dihydroxybenzoate biosynthetic process"/>
    <property type="evidence" value="ECO:0007669"/>
    <property type="project" value="UniProtKB-ARBA"/>
</dbReference>
<evidence type="ECO:0000256" key="3">
    <source>
        <dbReference type="ARBA" id="ARBA00023270"/>
    </source>
</evidence>
<dbReference type="Pfam" id="PF01487">
    <property type="entry name" value="DHquinase_I"/>
    <property type="match status" value="1"/>
</dbReference>
<dbReference type="InterPro" id="IPR050146">
    <property type="entry name" value="Type-I_3-dehydroquinase"/>
</dbReference>
<dbReference type="SUPFAM" id="SSF51569">
    <property type="entry name" value="Aldolase"/>
    <property type="match status" value="1"/>
</dbReference>
<comment type="function">
    <text evidence="4">Involved in the third step of the chorismate pathway, which leads to the biosynthesis of aromatic amino acids. Catalyzes the cis-dehydration of 3-dehydroquinate (DHQ) and introduces the first double bond of the aromatic ring to yield 3-dehydroshikimate.</text>
</comment>
<comment type="pathway">
    <text evidence="4">Metabolic intermediate biosynthesis; chorismate biosynthesis; chorismate from D-erythrose 4-phosphate and phosphoenolpyruvate: step 3/7.</text>
</comment>
<evidence type="ECO:0000256" key="2">
    <source>
        <dbReference type="ARBA" id="ARBA00023239"/>
    </source>
</evidence>
<dbReference type="UniPathway" id="UPA00053">
    <property type="reaction ID" value="UER00086"/>
</dbReference>
<evidence type="ECO:0000313" key="6">
    <source>
        <dbReference type="Proteomes" id="UP000193303"/>
    </source>
</evidence>
<reference evidence="6" key="1">
    <citation type="submission" date="2017-01" db="EMBL/GenBank/DDBJ databases">
        <authorList>
            <person name="Mah S.A."/>
            <person name="Swanson W.J."/>
            <person name="Moy G.W."/>
            <person name="Vacquier V.D."/>
        </authorList>
    </citation>
    <scope>NUCLEOTIDE SEQUENCE [LARGE SCALE GENOMIC DNA]</scope>
    <source>
        <strain evidence="6">124861</strain>
    </source>
</reference>
<dbReference type="FunFam" id="3.20.20.70:FF:000047">
    <property type="entry name" value="3-dehydroquinate dehydratase"/>
    <property type="match status" value="1"/>
</dbReference>
<proteinExistence type="inferred from homology"/>
<dbReference type="CDD" id="cd00502">
    <property type="entry name" value="DHQase_I"/>
    <property type="match status" value="1"/>
</dbReference>
<comment type="catalytic activity">
    <reaction evidence="1 4">
        <text>3-dehydroquinate = 3-dehydroshikimate + H2O</text>
        <dbReference type="Rhea" id="RHEA:21096"/>
        <dbReference type="ChEBI" id="CHEBI:15377"/>
        <dbReference type="ChEBI" id="CHEBI:16630"/>
        <dbReference type="ChEBI" id="CHEBI:32364"/>
        <dbReference type="EC" id="4.2.1.10"/>
    </reaction>
</comment>
<evidence type="ECO:0000256" key="4">
    <source>
        <dbReference type="HAMAP-Rule" id="MF_00214"/>
    </source>
</evidence>
<sequence>MHTVKIKNTVLGAGSPKICVPLVAKDSDGLNTALAGLQGLAFDVVEFRADFLERAADGGYVMERLREVRAALPDTPLLFTFRRAEEGGECPVPPEVYFSLVQAAIRSGLTDIIDIELFAGEAEVKETVALAKANGVAALLCNHDFDNTPPKEEIVGRLKTMQDWGADICKIAVMPQSAADVLVLLDATQTMFNQYARQPLVTMAMGKLGVVSRLAGETFGSAMTFGSAGTASAPGQIGANDLRFILNVLAGK</sequence>
<dbReference type="OrthoDB" id="9813659at2"/>
<dbReference type="NCBIfam" id="TIGR01093">
    <property type="entry name" value="aroD"/>
    <property type="match status" value="1"/>
</dbReference>
<feature type="binding site" evidence="4">
    <location>
        <position position="236"/>
    </location>
    <ligand>
        <name>3-dehydroquinate</name>
        <dbReference type="ChEBI" id="CHEBI:32364"/>
    </ligand>
</feature>
<feature type="binding site" evidence="4">
    <location>
        <begin position="46"/>
        <end position="48"/>
    </location>
    <ligand>
        <name>3-dehydroquinate</name>
        <dbReference type="ChEBI" id="CHEBI:32364"/>
    </ligand>
</feature>